<dbReference type="Gene3D" id="3.30.450.20">
    <property type="entry name" value="PAS domain"/>
    <property type="match status" value="2"/>
</dbReference>
<dbReference type="PROSITE" id="PS50887">
    <property type="entry name" value="GGDEF"/>
    <property type="match status" value="1"/>
</dbReference>
<evidence type="ECO:0000313" key="6">
    <source>
        <dbReference type="Proteomes" id="UP000289200"/>
    </source>
</evidence>
<dbReference type="InterPro" id="IPR035919">
    <property type="entry name" value="EAL_sf"/>
</dbReference>
<dbReference type="InterPro" id="IPR035965">
    <property type="entry name" value="PAS-like_dom_sf"/>
</dbReference>
<evidence type="ECO:0000256" key="2">
    <source>
        <dbReference type="SAM" id="Phobius"/>
    </source>
</evidence>
<keyword evidence="2" id="KW-0472">Membrane</keyword>
<dbReference type="InterPro" id="IPR029787">
    <property type="entry name" value="Nucleotide_cyclase"/>
</dbReference>
<dbReference type="SUPFAM" id="SSF141868">
    <property type="entry name" value="EAL domain-like"/>
    <property type="match status" value="1"/>
</dbReference>
<dbReference type="InterPro" id="IPR001633">
    <property type="entry name" value="EAL_dom"/>
</dbReference>
<evidence type="ECO:0000256" key="1">
    <source>
        <dbReference type="SAM" id="MobiDB-lite"/>
    </source>
</evidence>
<dbReference type="Pfam" id="PF00563">
    <property type="entry name" value="EAL"/>
    <property type="match status" value="1"/>
</dbReference>
<dbReference type="InterPro" id="IPR043128">
    <property type="entry name" value="Rev_trsase/Diguanyl_cyclase"/>
</dbReference>
<feature type="compositionally biased region" description="Basic and acidic residues" evidence="1">
    <location>
        <begin position="386"/>
        <end position="398"/>
    </location>
</feature>
<sequence>MPSSLSFRWIILVVLTVCGLASGIVGLSIWRNRADDIDHALRHAVDTTSFMADQIDRIVQDIDEILIQYRRQAEVLDIATDDEFRQYFTAPRRYDLRGAMVASLGRVPDARHLVISDSRGDVVMSTNFGHDTPSIGDRPFFHILAGAKDDQLVVSGPFLGPLSGVPVLVFARRINGTEGAFRGTIHLSVTMEHFERAFRATGQSHGETMTLMHRTSREIVRIPDGPTPGAMPFDWHRAVAAGGGSFRIALKAGREPQWATVQPLARVPLVITLTVPEAHILANWRSQSIGTALGAAGFLGCLLALLGVIGRQIRRLSESRSELAGANRALAAALDNMSHGLCLFDADGVLRVCNERFRRIYGIADPIPLGTHRHAIEAMCRARLRHQPDSSEAGRPDDIDTDTADDPTDRICELADGRVVAVNCHRLAQGEWLEMHEDVTEQRRYQSRIEFLARRDPLTGTANRAEFLDRLQNVQRLARRRSGTVTVLMIDLDRFKDVNDTLGHPAGDALLRETTARITACISPHDTLARLGGDEFAVLCGAAPQAGDRPGDALRRAEEHAAKLATAIVAALREPYDIDGNAASISASVGIAIAAAPAETPTDLMKNADIALYEAKARGRDNFCMFVPDMKDAVEERLRLESDLHLAVQQGQFVLHYQPIVDVVTGQVSAVEALVRWSHPERGEMSPSEFIPIAEQTGLIVPLGDWILRQACLDAMRWPSDVSLSVNISTVQLRGANLLDTIMATLEETGLPPTRLEIEITENVLLEQSAGNISVLRQLKELGIAVVLDDFGTGYASLGYLTVFPFDKLKIDRTFIQELATRSDCMAVVGSAARLGRSLGMSVVAEGVEAIEHVEWLRSAGVVQVQGFCFSPPVPAAELRFGDMFETFESHAEPERTPKAGSEGGSKVASAA</sequence>
<dbReference type="Pfam" id="PF00990">
    <property type="entry name" value="GGDEF"/>
    <property type="match status" value="1"/>
</dbReference>
<dbReference type="SMART" id="SM00267">
    <property type="entry name" value="GGDEF"/>
    <property type="match status" value="1"/>
</dbReference>
<dbReference type="InterPro" id="IPR052155">
    <property type="entry name" value="Biofilm_reg_signaling"/>
</dbReference>
<dbReference type="CDD" id="cd12914">
    <property type="entry name" value="PDC1_DGC_like"/>
    <property type="match status" value="1"/>
</dbReference>
<dbReference type="SMART" id="SM00052">
    <property type="entry name" value="EAL"/>
    <property type="match status" value="1"/>
</dbReference>
<feature type="domain" description="GGDEF" evidence="4">
    <location>
        <begin position="483"/>
        <end position="628"/>
    </location>
</feature>
<dbReference type="RefSeq" id="WP_129607347.1">
    <property type="nucleotide sequence ID" value="NZ_UWOC01000014.1"/>
</dbReference>
<accession>A0A447CPP7</accession>
<feature type="region of interest" description="Disordered" evidence="1">
    <location>
        <begin position="890"/>
        <end position="912"/>
    </location>
</feature>
<dbReference type="SUPFAM" id="SSF55785">
    <property type="entry name" value="PYP-like sensor domain (PAS domain)"/>
    <property type="match status" value="1"/>
</dbReference>
<dbReference type="SUPFAM" id="SSF55073">
    <property type="entry name" value="Nucleotide cyclase"/>
    <property type="match status" value="1"/>
</dbReference>
<evidence type="ECO:0000259" key="4">
    <source>
        <dbReference type="PROSITE" id="PS50887"/>
    </source>
</evidence>
<dbReference type="PANTHER" id="PTHR44757:SF2">
    <property type="entry name" value="BIOFILM ARCHITECTURE MAINTENANCE PROTEIN MBAA"/>
    <property type="match status" value="1"/>
</dbReference>
<gene>
    <name evidence="5" type="ORF">RHODGE_RHODGE_00267</name>
</gene>
<dbReference type="EMBL" id="UWOC01000014">
    <property type="protein sequence ID" value="VCU07162.1"/>
    <property type="molecule type" value="Genomic_DNA"/>
</dbReference>
<feature type="domain" description="EAL" evidence="3">
    <location>
        <begin position="637"/>
        <end position="887"/>
    </location>
</feature>
<reference evidence="6" key="1">
    <citation type="submission" date="2018-10" db="EMBL/GenBank/DDBJ databases">
        <authorList>
            <person name="Peiro R."/>
            <person name="Begona"/>
            <person name="Cbmso G."/>
            <person name="Lopez M."/>
            <person name="Gonzalez S."/>
            <person name="Sacristan E."/>
            <person name="Castillo E."/>
        </authorList>
    </citation>
    <scope>NUCLEOTIDE SEQUENCE [LARGE SCALE GENOMIC DNA]</scope>
</reference>
<dbReference type="PROSITE" id="PS50883">
    <property type="entry name" value="EAL"/>
    <property type="match status" value="1"/>
</dbReference>
<feature type="transmembrane region" description="Helical" evidence="2">
    <location>
        <begin position="289"/>
        <end position="310"/>
    </location>
</feature>
<feature type="transmembrane region" description="Helical" evidence="2">
    <location>
        <begin position="6"/>
        <end position="30"/>
    </location>
</feature>
<keyword evidence="2" id="KW-0812">Transmembrane</keyword>
<comment type="caution">
    <text evidence="5">The sequence shown here is derived from an EMBL/GenBank/DDBJ whole genome shotgun (WGS) entry which is preliminary data.</text>
</comment>
<proteinExistence type="predicted"/>
<evidence type="ECO:0000259" key="3">
    <source>
        <dbReference type="PROSITE" id="PS50883"/>
    </source>
</evidence>
<dbReference type="CDD" id="cd01948">
    <property type="entry name" value="EAL"/>
    <property type="match status" value="1"/>
</dbReference>
<dbReference type="NCBIfam" id="TIGR00254">
    <property type="entry name" value="GGDEF"/>
    <property type="match status" value="1"/>
</dbReference>
<dbReference type="PANTHER" id="PTHR44757">
    <property type="entry name" value="DIGUANYLATE CYCLASE DGCP"/>
    <property type="match status" value="1"/>
</dbReference>
<feature type="region of interest" description="Disordered" evidence="1">
    <location>
        <begin position="386"/>
        <end position="407"/>
    </location>
</feature>
<dbReference type="Gene3D" id="3.20.20.450">
    <property type="entry name" value="EAL domain"/>
    <property type="match status" value="1"/>
</dbReference>
<keyword evidence="6" id="KW-1185">Reference proteome</keyword>
<dbReference type="Gene3D" id="3.30.70.270">
    <property type="match status" value="1"/>
</dbReference>
<keyword evidence="2" id="KW-1133">Transmembrane helix</keyword>
<dbReference type="CDD" id="cd01949">
    <property type="entry name" value="GGDEF"/>
    <property type="match status" value="1"/>
</dbReference>
<protein>
    <submittedName>
        <fullName evidence="5">Signaling protein</fullName>
    </submittedName>
</protein>
<dbReference type="AlphaFoldDB" id="A0A447CPP7"/>
<evidence type="ECO:0000313" key="5">
    <source>
        <dbReference type="EMBL" id="VCU07162.1"/>
    </source>
</evidence>
<dbReference type="OrthoDB" id="9814202at2"/>
<dbReference type="InterPro" id="IPR000160">
    <property type="entry name" value="GGDEF_dom"/>
</dbReference>
<dbReference type="Proteomes" id="UP000289200">
    <property type="component" value="Unassembled WGS sequence"/>
</dbReference>
<dbReference type="Pfam" id="PF12860">
    <property type="entry name" value="PAS_7"/>
    <property type="match status" value="1"/>
</dbReference>
<name>A0A447CPP7_9BRAD</name>
<organism evidence="5 6">
    <name type="scientific">Rhodoplanes serenus</name>
    <dbReference type="NCBI Taxonomy" id="200615"/>
    <lineage>
        <taxon>Bacteria</taxon>
        <taxon>Pseudomonadati</taxon>
        <taxon>Pseudomonadota</taxon>
        <taxon>Alphaproteobacteria</taxon>
        <taxon>Hyphomicrobiales</taxon>
        <taxon>Nitrobacteraceae</taxon>
        <taxon>Rhodoplanes</taxon>
    </lineage>
</organism>